<dbReference type="PROSITE" id="PS00198">
    <property type="entry name" value="4FE4S_FER_1"/>
    <property type="match status" value="1"/>
</dbReference>
<dbReference type="AlphaFoldDB" id="Q9Y8M7"/>
<dbReference type="Gene3D" id="3.30.70.20">
    <property type="match status" value="2"/>
</dbReference>
<dbReference type="PROSITE" id="PS51379">
    <property type="entry name" value="4FE4S_FER_2"/>
    <property type="match status" value="3"/>
</dbReference>
<keyword evidence="4" id="KW-0411">Iron-sulfur</keyword>
<gene>
    <name evidence="6" type="ordered locus">APE_2605.1</name>
</gene>
<evidence type="ECO:0000256" key="2">
    <source>
        <dbReference type="ARBA" id="ARBA00022723"/>
    </source>
</evidence>
<feature type="domain" description="4Fe-4S ferredoxin-type" evidence="5">
    <location>
        <begin position="128"/>
        <end position="157"/>
    </location>
</feature>
<dbReference type="SUPFAM" id="SSF54862">
    <property type="entry name" value="4Fe-4S ferredoxins"/>
    <property type="match status" value="1"/>
</dbReference>
<accession>Q9Y8M7</accession>
<dbReference type="CDD" id="cd10551">
    <property type="entry name" value="PsrB"/>
    <property type="match status" value="1"/>
</dbReference>
<dbReference type="EMBL" id="BA000002">
    <property type="protein sequence ID" value="BAA81623.2"/>
    <property type="molecule type" value="Genomic_DNA"/>
</dbReference>
<reference evidence="6 7" key="1">
    <citation type="journal article" date="1999" name="DNA Res.">
        <title>Complete genome sequence of an aerobic hyper-thermophilic crenarchaeon, Aeropyrum pernix K1.</title>
        <authorList>
            <person name="Kawarabayasi Y."/>
            <person name="Hino Y."/>
            <person name="Horikawa H."/>
            <person name="Yamazaki S."/>
            <person name="Haikawa Y."/>
            <person name="Jin-no K."/>
            <person name="Takahashi M."/>
            <person name="Sekine M."/>
            <person name="Baba S."/>
            <person name="Ankai A."/>
            <person name="Kosugi H."/>
            <person name="Hosoyama A."/>
            <person name="Fukui S."/>
            <person name="Nagai Y."/>
            <person name="Nishijima K."/>
            <person name="Nakazawa H."/>
            <person name="Takamiya M."/>
            <person name="Masuda S."/>
            <person name="Funahashi T."/>
            <person name="Tanaka T."/>
            <person name="Kudoh Y."/>
            <person name="Yamazaki J."/>
            <person name="Kushida N."/>
            <person name="Oguchi A."/>
            <person name="Aoki K."/>
            <person name="Kubota K."/>
            <person name="Nakamura Y."/>
            <person name="Nomura N."/>
            <person name="Sako Y."/>
            <person name="Kikuchi H."/>
        </authorList>
    </citation>
    <scope>NUCLEOTIDE SEQUENCE [LARGE SCALE GENOMIC DNA]</scope>
    <source>
        <strain evidence="7">ATCC 700893 / DSM 11879 / JCM 9820 / NBRC 100138 / K1</strain>
    </source>
</reference>
<dbReference type="NCBIfam" id="NF045797">
    <property type="entry name" value="DsrO"/>
    <property type="match status" value="1"/>
</dbReference>
<dbReference type="PROSITE" id="PS51318">
    <property type="entry name" value="TAT"/>
    <property type="match status" value="1"/>
</dbReference>
<name>Q9Y8M7_AERPE</name>
<keyword evidence="3" id="KW-0408">Iron</keyword>
<evidence type="ECO:0000256" key="4">
    <source>
        <dbReference type="ARBA" id="ARBA00023014"/>
    </source>
</evidence>
<proteinExistence type="predicted"/>
<dbReference type="GO" id="GO:0016491">
    <property type="term" value="F:oxidoreductase activity"/>
    <property type="evidence" value="ECO:0007669"/>
    <property type="project" value="UniProtKB-ARBA"/>
</dbReference>
<organism evidence="6 7">
    <name type="scientific">Aeropyrum pernix (strain ATCC 700893 / DSM 11879 / JCM 9820 / NBRC 100138 / K1)</name>
    <dbReference type="NCBI Taxonomy" id="272557"/>
    <lineage>
        <taxon>Archaea</taxon>
        <taxon>Thermoproteota</taxon>
        <taxon>Thermoprotei</taxon>
        <taxon>Desulfurococcales</taxon>
        <taxon>Desulfurococcaceae</taxon>
        <taxon>Aeropyrum</taxon>
    </lineage>
</organism>
<dbReference type="eggNOG" id="arCOG01500">
    <property type="taxonomic scope" value="Archaea"/>
</dbReference>
<dbReference type="Pfam" id="PF13247">
    <property type="entry name" value="Fer4_11"/>
    <property type="match status" value="1"/>
</dbReference>
<dbReference type="PANTHER" id="PTHR43177">
    <property type="entry name" value="PROTEIN NRFC"/>
    <property type="match status" value="1"/>
</dbReference>
<sequence>MKRSPSTACSTCNTRREFLKKTAKAAVATSSLILLGSVTIKSQAASERVRGRRFAMFIDVDKCYGCYACVVACAHENNVPIGVYRTWIERYVKEDGTPVYVPKQCNHCDNPSCVDVCPVKATYVNEDGIVLVDDDLCIGCGACIQNCPYGARFYNPIKGVADKCTFCVHRIYSDMLPACVEACPTGARVFGELADEESEVSKLIRSNNVQQLKPWTGNDPQIFYKDLPQEANT</sequence>
<dbReference type="InterPro" id="IPR017900">
    <property type="entry name" value="4Fe4S_Fe_S_CS"/>
</dbReference>
<feature type="domain" description="4Fe-4S ferredoxin-type" evidence="5">
    <location>
        <begin position="54"/>
        <end position="84"/>
    </location>
</feature>
<evidence type="ECO:0000256" key="3">
    <source>
        <dbReference type="ARBA" id="ARBA00023004"/>
    </source>
</evidence>
<feature type="domain" description="4Fe-4S ferredoxin-type" evidence="5">
    <location>
        <begin position="96"/>
        <end position="127"/>
    </location>
</feature>
<dbReference type="PATRIC" id="fig|272557.25.peg.1726"/>
<dbReference type="InterPro" id="IPR050954">
    <property type="entry name" value="ET_IronSulfur_Cluster-Binding"/>
</dbReference>
<evidence type="ECO:0000259" key="5">
    <source>
        <dbReference type="PROSITE" id="PS51379"/>
    </source>
</evidence>
<dbReference type="GO" id="GO:0046872">
    <property type="term" value="F:metal ion binding"/>
    <property type="evidence" value="ECO:0007669"/>
    <property type="project" value="UniProtKB-KW"/>
</dbReference>
<dbReference type="EnsemblBacteria" id="BAA81623">
    <property type="protein sequence ID" value="BAA81623"/>
    <property type="gene ID" value="APE_2605.1"/>
</dbReference>
<keyword evidence="1" id="KW-0004">4Fe-4S</keyword>
<protein>
    <submittedName>
        <fullName evidence="6">Molybdopterin oxidoreductase, iron-sulfur binding subunit</fullName>
    </submittedName>
</protein>
<dbReference type="RefSeq" id="WP_010867111.1">
    <property type="nucleotide sequence ID" value="NC_000854.2"/>
</dbReference>
<dbReference type="Proteomes" id="UP000002518">
    <property type="component" value="Chromosome"/>
</dbReference>
<dbReference type="PIR" id="G72495">
    <property type="entry name" value="G72495"/>
</dbReference>
<dbReference type="GeneID" id="1445526"/>
<evidence type="ECO:0000313" key="7">
    <source>
        <dbReference type="Proteomes" id="UP000002518"/>
    </source>
</evidence>
<dbReference type="GO" id="GO:0051539">
    <property type="term" value="F:4 iron, 4 sulfur cluster binding"/>
    <property type="evidence" value="ECO:0007669"/>
    <property type="project" value="UniProtKB-KW"/>
</dbReference>
<evidence type="ECO:0000256" key="1">
    <source>
        <dbReference type="ARBA" id="ARBA00022485"/>
    </source>
</evidence>
<keyword evidence="2" id="KW-0479">Metal-binding</keyword>
<keyword evidence="7" id="KW-1185">Reference proteome</keyword>
<dbReference type="PANTHER" id="PTHR43177:SF3">
    <property type="entry name" value="PROTEIN NRFC HOMOLOG"/>
    <property type="match status" value="1"/>
</dbReference>
<dbReference type="KEGG" id="ape:APE_2605.1"/>
<dbReference type="InterPro" id="IPR054822">
    <property type="entry name" value="DsrO-like"/>
</dbReference>
<dbReference type="InterPro" id="IPR006311">
    <property type="entry name" value="TAT_signal"/>
</dbReference>
<dbReference type="STRING" id="272557.APE_2605.1"/>
<dbReference type="InterPro" id="IPR017896">
    <property type="entry name" value="4Fe4S_Fe-S-bd"/>
</dbReference>
<evidence type="ECO:0000313" key="6">
    <source>
        <dbReference type="EMBL" id="BAA81623.2"/>
    </source>
</evidence>